<dbReference type="Pfam" id="PF17784">
    <property type="entry name" value="Sulfotransfer_4"/>
    <property type="match status" value="1"/>
</dbReference>
<dbReference type="EMBL" id="WUMU01000003">
    <property type="protein sequence ID" value="MXN17021.1"/>
    <property type="molecule type" value="Genomic_DNA"/>
</dbReference>
<keyword evidence="2" id="KW-1185">Reference proteome</keyword>
<proteinExistence type="predicted"/>
<reference evidence="1 2" key="1">
    <citation type="submission" date="2019-12" db="EMBL/GenBank/DDBJ databases">
        <authorList>
            <person name="Li M."/>
        </authorList>
    </citation>
    <scope>NUCLEOTIDE SEQUENCE [LARGE SCALE GENOMIC DNA]</scope>
    <source>
        <strain evidence="1 2">GBMRC 2024</strain>
    </source>
</reference>
<dbReference type="GO" id="GO:0016740">
    <property type="term" value="F:transferase activity"/>
    <property type="evidence" value="ECO:0007669"/>
    <property type="project" value="UniProtKB-KW"/>
</dbReference>
<dbReference type="Gene3D" id="3.40.50.300">
    <property type="entry name" value="P-loop containing nucleotide triphosphate hydrolases"/>
    <property type="match status" value="1"/>
</dbReference>
<dbReference type="InterPro" id="IPR027417">
    <property type="entry name" value="P-loop_NTPase"/>
</dbReference>
<dbReference type="PANTHER" id="PTHR36978:SF4">
    <property type="entry name" value="P-LOOP CONTAINING NUCLEOSIDE TRIPHOSPHATE HYDROLASE PROTEIN"/>
    <property type="match status" value="1"/>
</dbReference>
<protein>
    <submittedName>
        <fullName evidence="1">Sulfotransferase family protein</fullName>
    </submittedName>
</protein>
<dbReference type="SUPFAM" id="SSF52540">
    <property type="entry name" value="P-loop containing nucleoside triphosphate hydrolases"/>
    <property type="match status" value="1"/>
</dbReference>
<evidence type="ECO:0000313" key="1">
    <source>
        <dbReference type="EMBL" id="MXN17021.1"/>
    </source>
</evidence>
<accession>A0A6L7FZ05</accession>
<keyword evidence="1" id="KW-0808">Transferase</keyword>
<dbReference type="InterPro" id="IPR040632">
    <property type="entry name" value="Sulfotransfer_4"/>
</dbReference>
<sequence>MQVINLGLPKSGTTSFARAMKAAGLKVADHRIRRGQTADPALWRSFVGMALYRGHFGNGDPLRDLGDFQAIAECSFLQGRRSAWPQMDFALIAAIRDRHPQVRFVATWRPPEALADSMRRWTNMATRLEAASLPGLPEGFGADPGQLARWIAGHHAHLHMLFAGSDRFLELDVADPAAQDRLAGFLGRDLPWWGRANANTRRPSPA</sequence>
<dbReference type="Proteomes" id="UP000477911">
    <property type="component" value="Unassembled WGS sequence"/>
</dbReference>
<comment type="caution">
    <text evidence="1">The sequence shown here is derived from an EMBL/GenBank/DDBJ whole genome shotgun (WGS) entry which is preliminary data.</text>
</comment>
<dbReference type="PANTHER" id="PTHR36978">
    <property type="entry name" value="P-LOOP CONTAINING NUCLEOTIDE TRIPHOSPHATE HYDROLASE"/>
    <property type="match status" value="1"/>
</dbReference>
<gene>
    <name evidence="1" type="ORF">GR170_04185</name>
</gene>
<dbReference type="AlphaFoldDB" id="A0A6L7FZ05"/>
<name>A0A6L7FZ05_9RHOB</name>
<organism evidence="1 2">
    <name type="scientific">Pseudooceanicola albus</name>
    <dbReference type="NCBI Taxonomy" id="2692189"/>
    <lineage>
        <taxon>Bacteria</taxon>
        <taxon>Pseudomonadati</taxon>
        <taxon>Pseudomonadota</taxon>
        <taxon>Alphaproteobacteria</taxon>
        <taxon>Rhodobacterales</taxon>
        <taxon>Paracoccaceae</taxon>
        <taxon>Pseudooceanicola</taxon>
    </lineage>
</organism>
<evidence type="ECO:0000313" key="2">
    <source>
        <dbReference type="Proteomes" id="UP000477911"/>
    </source>
</evidence>